<sequence>MVMGMEISWRERNAAMGTNGAFVPKGNGACKSAARSQIAIIIDHSLDWETQLWGSLVQADLIVSMRAPKVKDYQHQPHDIRHSLVPMAGGRPSRNWVRWGLGS</sequence>
<reference evidence="1 2" key="1">
    <citation type="submission" date="2007-06" db="EMBL/GenBank/DDBJ databases">
        <title>The Genome Sequence of Coccidioides posadasii RMSCC_3488.</title>
        <authorList>
            <consortium name="Coccidioides Genome Resources Consortium"/>
            <consortium name="The Broad Institute Genome Sequencing Platform"/>
            <person name="Henn M.R."/>
            <person name="Sykes S."/>
            <person name="Young S."/>
            <person name="Jaffe D."/>
            <person name="Berlin A."/>
            <person name="Alvarez P."/>
            <person name="Butler J."/>
            <person name="Gnerre S."/>
            <person name="Grabherr M."/>
            <person name="Mauceli E."/>
            <person name="Brockman W."/>
            <person name="Kodira C."/>
            <person name="Alvarado L."/>
            <person name="Zeng Q."/>
            <person name="Crawford M."/>
            <person name="Antoine C."/>
            <person name="Devon K."/>
            <person name="Galgiani J."/>
            <person name="Orsborn K."/>
            <person name="Lewis M.L."/>
            <person name="Nusbaum C."/>
            <person name="Galagan J."/>
            <person name="Birren B."/>
        </authorList>
    </citation>
    <scope>NUCLEOTIDE SEQUENCE [LARGE SCALE GENOMIC DNA]</scope>
    <source>
        <strain evidence="1 2">RMSCC 3488</strain>
    </source>
</reference>
<accession>A0A0J6FS20</accession>
<evidence type="ECO:0000313" key="1">
    <source>
        <dbReference type="EMBL" id="KMM73163.1"/>
    </source>
</evidence>
<reference evidence="2" key="2">
    <citation type="journal article" date="2009" name="Genome Res.">
        <title>Comparative genomic analyses of the human fungal pathogens Coccidioides and their relatives.</title>
        <authorList>
            <person name="Sharpton T.J."/>
            <person name="Stajich J.E."/>
            <person name="Rounsley S.D."/>
            <person name="Gardner M.J."/>
            <person name="Wortman J.R."/>
            <person name="Jordar V.S."/>
            <person name="Maiti R."/>
            <person name="Kodira C.D."/>
            <person name="Neafsey D.E."/>
            <person name="Zeng Q."/>
            <person name="Hung C.-Y."/>
            <person name="McMahan C."/>
            <person name="Muszewska A."/>
            <person name="Grynberg M."/>
            <person name="Mandel M.A."/>
            <person name="Kellner E.M."/>
            <person name="Barker B.M."/>
            <person name="Galgiani J.N."/>
            <person name="Orbach M.J."/>
            <person name="Kirkland T.N."/>
            <person name="Cole G.T."/>
            <person name="Henn M.R."/>
            <person name="Birren B.W."/>
            <person name="Taylor J.W."/>
        </authorList>
    </citation>
    <scope>NUCLEOTIDE SEQUENCE [LARGE SCALE GENOMIC DNA]</scope>
    <source>
        <strain evidence="2">RMSCC 3488</strain>
    </source>
</reference>
<reference evidence="2" key="3">
    <citation type="journal article" date="2010" name="Genome Res.">
        <title>Population genomic sequencing of Coccidioides fungi reveals recent hybridization and transposon control.</title>
        <authorList>
            <person name="Neafsey D.E."/>
            <person name="Barker B.M."/>
            <person name="Sharpton T.J."/>
            <person name="Stajich J.E."/>
            <person name="Park D.J."/>
            <person name="Whiston E."/>
            <person name="Hung C.-Y."/>
            <person name="McMahan C."/>
            <person name="White J."/>
            <person name="Sykes S."/>
            <person name="Heiman D."/>
            <person name="Young S."/>
            <person name="Zeng Q."/>
            <person name="Abouelleil A."/>
            <person name="Aftuck L."/>
            <person name="Bessette D."/>
            <person name="Brown A."/>
            <person name="FitzGerald M."/>
            <person name="Lui A."/>
            <person name="Macdonald J.P."/>
            <person name="Priest M."/>
            <person name="Orbach M.J."/>
            <person name="Galgiani J.N."/>
            <person name="Kirkland T.N."/>
            <person name="Cole G.T."/>
            <person name="Birren B.W."/>
            <person name="Henn M.R."/>
            <person name="Taylor J.W."/>
            <person name="Rounsley S.D."/>
        </authorList>
    </citation>
    <scope>NUCLEOTIDE SEQUENCE [LARGE SCALE GENOMIC DNA]</scope>
    <source>
        <strain evidence="2">RMSCC 3488</strain>
    </source>
</reference>
<evidence type="ECO:0000313" key="2">
    <source>
        <dbReference type="Proteomes" id="UP000054567"/>
    </source>
</evidence>
<gene>
    <name evidence="1" type="ORF">CPAG_09453</name>
</gene>
<dbReference type="Proteomes" id="UP000054567">
    <property type="component" value="Unassembled WGS sequence"/>
</dbReference>
<proteinExistence type="predicted"/>
<dbReference type="AlphaFoldDB" id="A0A0J6FS20"/>
<protein>
    <submittedName>
        <fullName evidence="1">Uncharacterized protein</fullName>
    </submittedName>
</protein>
<organism evidence="1 2">
    <name type="scientific">Coccidioides posadasii RMSCC 3488</name>
    <dbReference type="NCBI Taxonomy" id="454284"/>
    <lineage>
        <taxon>Eukaryota</taxon>
        <taxon>Fungi</taxon>
        <taxon>Dikarya</taxon>
        <taxon>Ascomycota</taxon>
        <taxon>Pezizomycotina</taxon>
        <taxon>Eurotiomycetes</taxon>
        <taxon>Eurotiomycetidae</taxon>
        <taxon>Onygenales</taxon>
        <taxon>Onygenaceae</taxon>
        <taxon>Coccidioides</taxon>
    </lineage>
</organism>
<name>A0A0J6FS20_COCPO</name>
<dbReference type="VEuPathDB" id="FungiDB:CPAG_09453"/>
<dbReference type="EMBL" id="DS268114">
    <property type="protein sequence ID" value="KMM73163.1"/>
    <property type="molecule type" value="Genomic_DNA"/>
</dbReference>